<sequence>MPKDHLRFYSRRPNKSKAKVDLFCCLKAKVDDNTSARDTDTKCYECIQAPKTASNVSFSNENQAELSRMSLENATVTEKPKEPNSSTPQDGCISAVGNSQTESSRGSPTDLHKSRNMVKIKPAPWQVRSIQAETIVGQPVKESAMHNNPSSRGVRTPIQLNKVAQPVKEIEMHINPPSGGVQKSIRQNKVAPPVKESEMLINPPSDKVQKSIKQNKFTQAVKESDMHANPPSKRVRKSIKQNKAAQPVKENEMHINPPSNGVQKSKEKNKVAEPVKESEIHINPPFDGVRKSIEQSKVALPVKESEIPNNPPSNEVPKSIQQNKASQPIKSSGANKTVRKVNPQKGWRVKEGNEAAKSSQKPRSKPEAQRQETTGSAKCSPKPSSKPEAQRHHIKWHGFDESIGWSCFLCENDLAHSPTEEDEYETDKFPDVAVLSCGHAFHDVCLQLSISELQCSDPPCIICASLVF</sequence>
<dbReference type="PANTHER" id="PTHR31150:SF6">
    <property type="entry name" value="ZINC ION BINDING PROTEIN"/>
    <property type="match status" value="1"/>
</dbReference>
<gene>
    <name evidence="4" type="ORF">HS088_TW23G00624</name>
</gene>
<reference evidence="4 5" key="1">
    <citation type="journal article" date="2020" name="Nat. Commun.">
        <title>Genome of Tripterygium wilfordii and identification of cytochrome P450 involved in triptolide biosynthesis.</title>
        <authorList>
            <person name="Tu L."/>
            <person name="Su P."/>
            <person name="Zhang Z."/>
            <person name="Gao L."/>
            <person name="Wang J."/>
            <person name="Hu T."/>
            <person name="Zhou J."/>
            <person name="Zhang Y."/>
            <person name="Zhao Y."/>
            <person name="Liu Y."/>
            <person name="Song Y."/>
            <person name="Tong Y."/>
            <person name="Lu Y."/>
            <person name="Yang J."/>
            <person name="Xu C."/>
            <person name="Jia M."/>
            <person name="Peters R.J."/>
            <person name="Huang L."/>
            <person name="Gao W."/>
        </authorList>
    </citation>
    <scope>NUCLEOTIDE SEQUENCE [LARGE SCALE GENOMIC DNA]</scope>
    <source>
        <strain evidence="5">cv. XIE 37</strain>
        <tissue evidence="4">Leaf</tissue>
    </source>
</reference>
<comment type="caution">
    <text evidence="4">The sequence shown here is derived from an EMBL/GenBank/DDBJ whole genome shotgun (WGS) entry which is preliminary data.</text>
</comment>
<dbReference type="GO" id="GO:0008270">
    <property type="term" value="F:zinc ion binding"/>
    <property type="evidence" value="ECO:0007669"/>
    <property type="project" value="UniProtKB-KW"/>
</dbReference>
<feature type="compositionally biased region" description="Polar residues" evidence="2">
    <location>
        <begin position="319"/>
        <end position="335"/>
    </location>
</feature>
<feature type="domain" description="RING-type" evidence="3">
    <location>
        <begin position="407"/>
        <end position="463"/>
    </location>
</feature>
<evidence type="ECO:0000313" key="4">
    <source>
        <dbReference type="EMBL" id="KAF5725892.1"/>
    </source>
</evidence>
<dbReference type="Proteomes" id="UP000593562">
    <property type="component" value="Unassembled WGS sequence"/>
</dbReference>
<dbReference type="OrthoDB" id="1887047at2759"/>
<keyword evidence="1" id="KW-0862">Zinc</keyword>
<keyword evidence="5" id="KW-1185">Reference proteome</keyword>
<evidence type="ECO:0000256" key="1">
    <source>
        <dbReference type="PROSITE-ProRule" id="PRU00175"/>
    </source>
</evidence>
<feature type="compositionally biased region" description="Basic and acidic residues" evidence="2">
    <location>
        <begin position="264"/>
        <end position="280"/>
    </location>
</feature>
<proteinExistence type="predicted"/>
<protein>
    <recommendedName>
        <fullName evidence="3">RING-type domain-containing protein</fullName>
    </recommendedName>
</protein>
<keyword evidence="1" id="KW-0863">Zinc-finger</keyword>
<accession>A0A7J7BVG9</accession>
<evidence type="ECO:0000259" key="3">
    <source>
        <dbReference type="PROSITE" id="PS50089"/>
    </source>
</evidence>
<dbReference type="PANTHER" id="PTHR31150">
    <property type="entry name" value="EXPRESSED PROTEIN"/>
    <property type="match status" value="1"/>
</dbReference>
<evidence type="ECO:0000256" key="2">
    <source>
        <dbReference type="SAM" id="MobiDB-lite"/>
    </source>
</evidence>
<evidence type="ECO:0000313" key="5">
    <source>
        <dbReference type="Proteomes" id="UP000593562"/>
    </source>
</evidence>
<dbReference type="InterPro" id="IPR001841">
    <property type="entry name" value="Znf_RING"/>
</dbReference>
<dbReference type="EMBL" id="JAAARO010000023">
    <property type="protein sequence ID" value="KAF5725892.1"/>
    <property type="molecule type" value="Genomic_DNA"/>
</dbReference>
<feature type="region of interest" description="Disordered" evidence="2">
    <location>
        <begin position="74"/>
        <end position="114"/>
    </location>
</feature>
<dbReference type="InParanoid" id="A0A7J7BVG9"/>
<organism evidence="4 5">
    <name type="scientific">Tripterygium wilfordii</name>
    <name type="common">Thunder God vine</name>
    <dbReference type="NCBI Taxonomy" id="458696"/>
    <lineage>
        <taxon>Eukaryota</taxon>
        <taxon>Viridiplantae</taxon>
        <taxon>Streptophyta</taxon>
        <taxon>Embryophyta</taxon>
        <taxon>Tracheophyta</taxon>
        <taxon>Spermatophyta</taxon>
        <taxon>Magnoliopsida</taxon>
        <taxon>eudicotyledons</taxon>
        <taxon>Gunneridae</taxon>
        <taxon>Pentapetalae</taxon>
        <taxon>rosids</taxon>
        <taxon>fabids</taxon>
        <taxon>Celastrales</taxon>
        <taxon>Celastraceae</taxon>
        <taxon>Tripterygium</taxon>
    </lineage>
</organism>
<dbReference type="PROSITE" id="PS50089">
    <property type="entry name" value="ZF_RING_2"/>
    <property type="match status" value="1"/>
</dbReference>
<feature type="region of interest" description="Disordered" evidence="2">
    <location>
        <begin position="175"/>
        <end position="392"/>
    </location>
</feature>
<dbReference type="AlphaFoldDB" id="A0A7J7BVG9"/>
<keyword evidence="1" id="KW-0479">Metal-binding</keyword>
<feature type="compositionally biased region" description="Low complexity" evidence="2">
    <location>
        <begin position="378"/>
        <end position="387"/>
    </location>
</feature>
<feature type="compositionally biased region" description="Polar residues" evidence="2">
    <location>
        <begin position="96"/>
        <end position="107"/>
    </location>
</feature>
<name>A0A7J7BVG9_TRIWF</name>